<comment type="caution">
    <text evidence="5">The sequence shown here is derived from an EMBL/GenBank/DDBJ whole genome shotgun (WGS) entry which is preliminary data.</text>
</comment>
<evidence type="ECO:0000256" key="4">
    <source>
        <dbReference type="PROSITE-ProRule" id="PRU00259"/>
    </source>
</evidence>
<dbReference type="Proteomes" id="UP000574390">
    <property type="component" value="Unassembled WGS sequence"/>
</dbReference>
<dbReference type="EMBL" id="JABANM010004031">
    <property type="protein sequence ID" value="KAF4749868.1"/>
    <property type="molecule type" value="Genomic_DNA"/>
</dbReference>
<dbReference type="SMART" id="SM00185">
    <property type="entry name" value="ARM"/>
    <property type="match status" value="4"/>
</dbReference>
<evidence type="ECO:0000256" key="1">
    <source>
        <dbReference type="ARBA" id="ARBA00010394"/>
    </source>
</evidence>
<feature type="non-terminal residue" evidence="5">
    <location>
        <position position="1"/>
    </location>
</feature>
<dbReference type="InterPro" id="IPR000225">
    <property type="entry name" value="Armadillo"/>
</dbReference>
<name>A0A7J6TX76_PEROL</name>
<dbReference type="PANTHER" id="PTHR23316">
    <property type="entry name" value="IMPORTIN ALPHA"/>
    <property type="match status" value="1"/>
</dbReference>
<evidence type="ECO:0008006" key="7">
    <source>
        <dbReference type="Google" id="ProtNLM"/>
    </source>
</evidence>
<evidence type="ECO:0000313" key="5">
    <source>
        <dbReference type="EMBL" id="KAF4749868.1"/>
    </source>
</evidence>
<dbReference type="PROSITE" id="PS50176">
    <property type="entry name" value="ARM_REPEAT"/>
    <property type="match status" value="1"/>
</dbReference>
<dbReference type="AlphaFoldDB" id="A0A7J6TX76"/>
<keyword evidence="2" id="KW-0813">Transport</keyword>
<feature type="non-terminal residue" evidence="5">
    <location>
        <position position="168"/>
    </location>
</feature>
<proteinExistence type="inferred from homology"/>
<protein>
    <recommendedName>
        <fullName evidence="7">Importin alpha subunit (Karyopherin alpha subunit) (Serine-rich RNA polymerase I suppressor protein)</fullName>
    </recommendedName>
</protein>
<dbReference type="SUPFAM" id="SSF48371">
    <property type="entry name" value="ARM repeat"/>
    <property type="match status" value="1"/>
</dbReference>
<dbReference type="InterPro" id="IPR011989">
    <property type="entry name" value="ARM-like"/>
</dbReference>
<accession>A0A7J6TX76</accession>
<dbReference type="Gene3D" id="1.25.10.10">
    <property type="entry name" value="Leucine-rich Repeat Variant"/>
    <property type="match status" value="1"/>
</dbReference>
<evidence type="ECO:0000313" key="6">
    <source>
        <dbReference type="Proteomes" id="UP000574390"/>
    </source>
</evidence>
<reference evidence="5 6" key="1">
    <citation type="submission" date="2020-04" db="EMBL/GenBank/DDBJ databases">
        <title>Perkinsus olseni comparative genomics.</title>
        <authorList>
            <person name="Bogema D.R."/>
        </authorList>
    </citation>
    <scope>NUCLEOTIDE SEQUENCE [LARGE SCALE GENOMIC DNA]</scope>
    <source>
        <strain evidence="5">ATCC PRA-205</strain>
    </source>
</reference>
<organism evidence="5 6">
    <name type="scientific">Perkinsus olseni</name>
    <name type="common">Perkinsus atlanticus</name>
    <dbReference type="NCBI Taxonomy" id="32597"/>
    <lineage>
        <taxon>Eukaryota</taxon>
        <taxon>Sar</taxon>
        <taxon>Alveolata</taxon>
        <taxon>Perkinsozoa</taxon>
        <taxon>Perkinsea</taxon>
        <taxon>Perkinsida</taxon>
        <taxon>Perkinsidae</taxon>
        <taxon>Perkinsus</taxon>
    </lineage>
</organism>
<sequence>ERIEAVLISGAIPRIVQLLGHENPSVHTPALRAIGNVVTGEAHQTAAAVDAGLIPALKPLLRSTRKMVRKEAVWTLSNICADRDVQIQKVIKSGLLADVFEMILGAKEHEVRREAVWVVCNLCTGGTPAQVRHVVDHCNAISAICTVLNVKDSKMVQVALEAIEGILK</sequence>
<dbReference type="InterPro" id="IPR016024">
    <property type="entry name" value="ARM-type_fold"/>
</dbReference>
<evidence type="ECO:0000256" key="3">
    <source>
        <dbReference type="ARBA" id="ARBA00022927"/>
    </source>
</evidence>
<dbReference type="Pfam" id="PF00514">
    <property type="entry name" value="Arm"/>
    <property type="match status" value="2"/>
</dbReference>
<evidence type="ECO:0000256" key="2">
    <source>
        <dbReference type="ARBA" id="ARBA00022448"/>
    </source>
</evidence>
<gene>
    <name evidence="5" type="ORF">FOZ62_016364</name>
</gene>
<comment type="similarity">
    <text evidence="1">Belongs to the importin alpha family.</text>
</comment>
<keyword evidence="3" id="KW-0653">Protein transport</keyword>
<dbReference type="GO" id="GO:0015031">
    <property type="term" value="P:protein transport"/>
    <property type="evidence" value="ECO:0007669"/>
    <property type="project" value="UniProtKB-KW"/>
</dbReference>
<feature type="repeat" description="ARM" evidence="4">
    <location>
        <begin position="10"/>
        <end position="52"/>
    </location>
</feature>